<dbReference type="GeneID" id="20814249"/>
<dbReference type="InterPro" id="IPR004971">
    <property type="entry name" value="mRNA_G-N7_MeTrfase_dom"/>
</dbReference>
<accession>W4FZL1</accession>
<keyword evidence="6" id="KW-0507">mRNA processing</keyword>
<dbReference type="PANTHER" id="PTHR12189">
    <property type="entry name" value="MRNA GUANINE-7- METHYLTRANSFERASE"/>
    <property type="match status" value="1"/>
</dbReference>
<dbReference type="Pfam" id="PF03291">
    <property type="entry name" value="mRNA_G-N7_MeTrfase"/>
    <property type="match status" value="1"/>
</dbReference>
<protein>
    <recommendedName>
        <fullName evidence="1">mRNA (guanine-N(7))-methyltransferase</fullName>
        <ecNumber evidence="1">2.1.1.56</ecNumber>
    </recommendedName>
</protein>
<keyword evidence="6" id="KW-0506">mRNA capping</keyword>
<evidence type="ECO:0000256" key="8">
    <source>
        <dbReference type="SAM" id="MobiDB-lite"/>
    </source>
</evidence>
<feature type="compositionally biased region" description="Pro residues" evidence="8">
    <location>
        <begin position="76"/>
        <end position="85"/>
    </location>
</feature>
<dbReference type="CDD" id="cd00201">
    <property type="entry name" value="WW"/>
    <property type="match status" value="1"/>
</dbReference>
<dbReference type="GO" id="GO:0003723">
    <property type="term" value="F:RNA binding"/>
    <property type="evidence" value="ECO:0007669"/>
    <property type="project" value="UniProtKB-KW"/>
</dbReference>
<reference evidence="11" key="1">
    <citation type="submission" date="2013-12" db="EMBL/GenBank/DDBJ databases">
        <title>The Genome Sequence of Aphanomyces astaci APO3.</title>
        <authorList>
            <consortium name="The Broad Institute Genomics Platform"/>
            <person name="Russ C."/>
            <person name="Tyler B."/>
            <person name="van West P."/>
            <person name="Dieguez-Uribeondo J."/>
            <person name="Young S.K."/>
            <person name="Zeng Q."/>
            <person name="Gargeya S."/>
            <person name="Fitzgerald M."/>
            <person name="Abouelleil A."/>
            <person name="Alvarado L."/>
            <person name="Chapman S.B."/>
            <person name="Gainer-Dewar J."/>
            <person name="Goldberg J."/>
            <person name="Griggs A."/>
            <person name="Gujja S."/>
            <person name="Hansen M."/>
            <person name="Howarth C."/>
            <person name="Imamovic A."/>
            <person name="Ireland A."/>
            <person name="Larimer J."/>
            <person name="McCowan C."/>
            <person name="Murphy C."/>
            <person name="Pearson M."/>
            <person name="Poon T.W."/>
            <person name="Priest M."/>
            <person name="Roberts A."/>
            <person name="Saif S."/>
            <person name="Shea T."/>
            <person name="Sykes S."/>
            <person name="Wortman J."/>
            <person name="Nusbaum C."/>
            <person name="Birren B."/>
        </authorList>
    </citation>
    <scope>NUCLEOTIDE SEQUENCE [LARGE SCALE GENOMIC DNA]</scope>
    <source>
        <strain evidence="11">APO3</strain>
    </source>
</reference>
<dbReference type="AlphaFoldDB" id="W4FZL1"/>
<dbReference type="OrthoDB" id="10248867at2759"/>
<dbReference type="InterPro" id="IPR039753">
    <property type="entry name" value="RG7MT1"/>
</dbReference>
<feature type="domain" description="MRNA cap 0 methyltransferase" evidence="10">
    <location>
        <begin position="229"/>
        <end position="539"/>
    </location>
</feature>
<dbReference type="PROSITE" id="PS51562">
    <property type="entry name" value="RNA_CAP0_MT"/>
    <property type="match status" value="1"/>
</dbReference>
<feature type="region of interest" description="Disordered" evidence="8">
    <location>
        <begin position="66"/>
        <end position="208"/>
    </location>
</feature>
<evidence type="ECO:0000256" key="4">
    <source>
        <dbReference type="ARBA" id="ARBA00022691"/>
    </source>
</evidence>
<dbReference type="InterPro" id="IPR001202">
    <property type="entry name" value="WW_dom"/>
</dbReference>
<dbReference type="SUPFAM" id="SSF51045">
    <property type="entry name" value="WW domain"/>
    <property type="match status" value="1"/>
</dbReference>
<keyword evidence="5" id="KW-0694">RNA-binding</keyword>
<dbReference type="SUPFAM" id="SSF53335">
    <property type="entry name" value="S-adenosyl-L-methionine-dependent methyltransferases"/>
    <property type="match status" value="1"/>
</dbReference>
<feature type="domain" description="WW" evidence="9">
    <location>
        <begin position="5"/>
        <end position="39"/>
    </location>
</feature>
<dbReference type="CDD" id="cd02440">
    <property type="entry name" value="AdoMet_MTases"/>
    <property type="match status" value="1"/>
</dbReference>
<dbReference type="SMART" id="SM00456">
    <property type="entry name" value="WW"/>
    <property type="match status" value="2"/>
</dbReference>
<proteinExistence type="predicted"/>
<dbReference type="EMBL" id="KI913152">
    <property type="protein sequence ID" value="ETV72922.1"/>
    <property type="molecule type" value="Genomic_DNA"/>
</dbReference>
<dbReference type="STRING" id="112090.W4FZL1"/>
<evidence type="ECO:0000259" key="9">
    <source>
        <dbReference type="PROSITE" id="PS50020"/>
    </source>
</evidence>
<evidence type="ECO:0000256" key="7">
    <source>
        <dbReference type="ARBA" id="ARBA00044712"/>
    </source>
</evidence>
<dbReference type="InterPro" id="IPR029063">
    <property type="entry name" value="SAM-dependent_MTases_sf"/>
</dbReference>
<evidence type="ECO:0000259" key="10">
    <source>
        <dbReference type="PROSITE" id="PS51562"/>
    </source>
</evidence>
<keyword evidence="3" id="KW-0808">Transferase</keyword>
<dbReference type="Gene3D" id="2.20.70.10">
    <property type="match status" value="1"/>
</dbReference>
<dbReference type="RefSeq" id="XP_009837708.1">
    <property type="nucleotide sequence ID" value="XM_009839406.1"/>
</dbReference>
<comment type="catalytic activity">
    <reaction evidence="7">
        <text>a 5'-end (5'-triphosphoguanosine)-ribonucleoside in mRNA + S-adenosyl-L-methionine = a 5'-end (N(7)-methyl 5'-triphosphoguanosine)-ribonucleoside in mRNA + S-adenosyl-L-homocysteine</text>
        <dbReference type="Rhea" id="RHEA:67008"/>
        <dbReference type="Rhea" id="RHEA-COMP:17166"/>
        <dbReference type="Rhea" id="RHEA-COMP:17167"/>
        <dbReference type="ChEBI" id="CHEBI:57856"/>
        <dbReference type="ChEBI" id="CHEBI:59789"/>
        <dbReference type="ChEBI" id="CHEBI:156461"/>
        <dbReference type="ChEBI" id="CHEBI:167617"/>
        <dbReference type="EC" id="2.1.1.56"/>
    </reaction>
</comment>
<evidence type="ECO:0000256" key="6">
    <source>
        <dbReference type="ARBA" id="ARBA00023042"/>
    </source>
</evidence>
<sequence length="541" mass="61127">MASVQGIPEGWEVLTSRSKGLDYYFNKKTGKQYWVDKDLPEGWSKIIEADRRTYYFHISDEKRTRSYEKPTMLAPASPPPPPQRPHAPSIDASVEPPPFHPPQRRGSNSLHDLLSPVGAPSVASPDEQHTTSRHDRSEHGHEDDVDSSKAKFARHHESSPASIPSHEHRRSSPKPPREFEPVWSGSATRGAVPITSRSGGTTSDRTDQEKAAAFYSNLSRKKTSDRADSRLYHMRCMNNWVKSVLIQEYSQKQSRVLDLACGKGGDMNKWAKHNFQLYMGVDIAKGSLEDAAARVQQNGDLSRSDIHLVHGDLGEVSLLQDTLLCWTTRRDWHRGVPVDRPHSFDVVSMQFAFHYMFCDEPRATRFFETLHQSLRPGGMFIATTIDPNRIIQKLMATVGGTEVVDGNVVGPAPIELQDAKGRTLCTIRMDPSTRDRLLHPSRDDQGFGLRYMFTLNDGDDEEAVNLPEYLIPSSMLRRLLDLHGFDLVLQENFQTFIGHNKDAHRHLLMKMNVLNFQGTISDVEWDIAGLYQVLAVKKRAT</sequence>
<keyword evidence="4" id="KW-0949">S-adenosyl-L-methionine</keyword>
<dbReference type="InterPro" id="IPR036020">
    <property type="entry name" value="WW_dom_sf"/>
</dbReference>
<evidence type="ECO:0000313" key="11">
    <source>
        <dbReference type="EMBL" id="ETV72922.1"/>
    </source>
</evidence>
<name>W4FZL1_APHAT</name>
<evidence type="ECO:0000256" key="2">
    <source>
        <dbReference type="ARBA" id="ARBA00022603"/>
    </source>
</evidence>
<dbReference type="GO" id="GO:0005634">
    <property type="term" value="C:nucleus"/>
    <property type="evidence" value="ECO:0007669"/>
    <property type="project" value="TreeGrafter"/>
</dbReference>
<dbReference type="GO" id="GO:0004482">
    <property type="term" value="F:mRNA 5'-cap (guanine-N7-)-methyltransferase activity"/>
    <property type="evidence" value="ECO:0007669"/>
    <property type="project" value="UniProtKB-EC"/>
</dbReference>
<gene>
    <name evidence="11" type="ORF">H257_12253</name>
</gene>
<organism evidence="11">
    <name type="scientific">Aphanomyces astaci</name>
    <name type="common">Crayfish plague agent</name>
    <dbReference type="NCBI Taxonomy" id="112090"/>
    <lineage>
        <taxon>Eukaryota</taxon>
        <taxon>Sar</taxon>
        <taxon>Stramenopiles</taxon>
        <taxon>Oomycota</taxon>
        <taxon>Saprolegniomycetes</taxon>
        <taxon>Saprolegniales</taxon>
        <taxon>Verrucalvaceae</taxon>
        <taxon>Aphanomyces</taxon>
    </lineage>
</organism>
<dbReference type="EC" id="2.1.1.56" evidence="1"/>
<feature type="compositionally biased region" description="Basic and acidic residues" evidence="8">
    <location>
        <begin position="126"/>
        <end position="149"/>
    </location>
</feature>
<feature type="domain" description="WW" evidence="9">
    <location>
        <begin position="37"/>
        <end position="72"/>
    </location>
</feature>
<dbReference type="PANTHER" id="PTHR12189:SF2">
    <property type="entry name" value="MRNA CAP GUANINE-N7 METHYLTRANSFERASE"/>
    <property type="match status" value="1"/>
</dbReference>
<dbReference type="VEuPathDB" id="FungiDB:H257_12253"/>
<evidence type="ECO:0000256" key="1">
    <source>
        <dbReference type="ARBA" id="ARBA00011926"/>
    </source>
</evidence>
<evidence type="ECO:0000256" key="3">
    <source>
        <dbReference type="ARBA" id="ARBA00022679"/>
    </source>
</evidence>
<evidence type="ECO:0000256" key="5">
    <source>
        <dbReference type="ARBA" id="ARBA00022884"/>
    </source>
</evidence>
<keyword evidence="2" id="KW-0489">Methyltransferase</keyword>
<dbReference type="Gene3D" id="3.40.50.150">
    <property type="entry name" value="Vaccinia Virus protein VP39"/>
    <property type="match status" value="1"/>
</dbReference>
<dbReference type="PROSITE" id="PS50020">
    <property type="entry name" value="WW_DOMAIN_2"/>
    <property type="match status" value="2"/>
</dbReference>